<dbReference type="Proteomes" id="UP000598350">
    <property type="component" value="Unassembled WGS sequence"/>
</dbReference>
<reference evidence="2 3" key="1">
    <citation type="submission" date="2020-05" db="EMBL/GenBank/DDBJ databases">
        <title>The draft genome sequence of Maribacter arenosus CAU 1321.</title>
        <authorList>
            <person name="Mu L."/>
        </authorList>
    </citation>
    <scope>NUCLEOTIDE SEQUENCE [LARGE SCALE GENOMIC DNA]</scope>
    <source>
        <strain evidence="2 3">CAU 1321</strain>
    </source>
</reference>
<sequence length="145" mass="16767">MSRVEDFLTTKEEQEIIQAILDAEKNTSGEIRVHLEAHTRKALLERAKEVFHLLKMDNTKEENGVLIYVAVNDKKFCIYGDRGIDKVVPEKFWDTTRDTIESHFKKGEFKQGLIEGILKAGKELEAHFPWRHGDVNELSNEISKN</sequence>
<organism evidence="2 3">
    <name type="scientific">Maribacter arenosus</name>
    <dbReference type="NCBI Taxonomy" id="1854708"/>
    <lineage>
        <taxon>Bacteria</taxon>
        <taxon>Pseudomonadati</taxon>
        <taxon>Bacteroidota</taxon>
        <taxon>Flavobacteriia</taxon>
        <taxon>Flavobacteriales</taxon>
        <taxon>Flavobacteriaceae</taxon>
        <taxon>Maribacter</taxon>
    </lineage>
</organism>
<feature type="domain" description="TPM" evidence="1">
    <location>
        <begin position="5"/>
        <end position="121"/>
    </location>
</feature>
<evidence type="ECO:0000259" key="1">
    <source>
        <dbReference type="Pfam" id="PF04536"/>
    </source>
</evidence>
<dbReference type="Gene3D" id="3.10.310.50">
    <property type="match status" value="1"/>
</dbReference>
<dbReference type="EMBL" id="JABTCG010000010">
    <property type="protein sequence ID" value="MBD0852523.1"/>
    <property type="molecule type" value="Genomic_DNA"/>
</dbReference>
<name>A0ABR7VJ66_9FLAO</name>
<protein>
    <submittedName>
        <fullName evidence="2">TPM domain-containing protein</fullName>
    </submittedName>
</protein>
<dbReference type="PANTHER" id="PTHR30373">
    <property type="entry name" value="UPF0603 PROTEIN YGCG"/>
    <property type="match status" value="1"/>
</dbReference>
<proteinExistence type="predicted"/>
<dbReference type="RefSeq" id="WP_188315645.1">
    <property type="nucleotide sequence ID" value="NZ_JABTCG010000010.1"/>
</dbReference>
<dbReference type="PANTHER" id="PTHR30373:SF8">
    <property type="entry name" value="BLL7265 PROTEIN"/>
    <property type="match status" value="1"/>
</dbReference>
<comment type="caution">
    <text evidence="2">The sequence shown here is derived from an EMBL/GenBank/DDBJ whole genome shotgun (WGS) entry which is preliminary data.</text>
</comment>
<dbReference type="Pfam" id="PF04536">
    <property type="entry name" value="TPM_phosphatase"/>
    <property type="match status" value="1"/>
</dbReference>
<evidence type="ECO:0000313" key="2">
    <source>
        <dbReference type="EMBL" id="MBD0852523.1"/>
    </source>
</evidence>
<keyword evidence="3" id="KW-1185">Reference proteome</keyword>
<evidence type="ECO:0000313" key="3">
    <source>
        <dbReference type="Proteomes" id="UP000598350"/>
    </source>
</evidence>
<gene>
    <name evidence="2" type="ORF">HPE63_17735</name>
</gene>
<accession>A0ABR7VJ66</accession>
<dbReference type="InterPro" id="IPR007621">
    <property type="entry name" value="TPM_dom"/>
</dbReference>